<evidence type="ECO:0000256" key="1">
    <source>
        <dbReference type="ARBA" id="ARBA00000083"/>
    </source>
</evidence>
<keyword evidence="10 11" id="KW-0119">Carbohydrate metabolism</keyword>
<dbReference type="UniPathway" id="UPA00214"/>
<dbReference type="Proteomes" id="UP000243333">
    <property type="component" value="Unassembled WGS sequence"/>
</dbReference>
<evidence type="ECO:0000256" key="8">
    <source>
        <dbReference type="ARBA" id="ARBA00023144"/>
    </source>
</evidence>
<evidence type="ECO:0000313" key="14">
    <source>
        <dbReference type="Proteomes" id="UP000243333"/>
    </source>
</evidence>
<comment type="cofactor">
    <cofactor evidence="2 11">
        <name>NAD(+)</name>
        <dbReference type="ChEBI" id="CHEBI:57540"/>
    </cofactor>
</comment>
<keyword evidence="9 11" id="KW-0413">Isomerase</keyword>
<comment type="similarity">
    <text evidence="4 11">Belongs to the NAD(P)-dependent epimerase/dehydratase family.</text>
</comment>
<dbReference type="STRING" id="1123285.SAMN05660235_02503"/>
<dbReference type="GO" id="GO:0003978">
    <property type="term" value="F:UDP-glucose 4-epimerase activity"/>
    <property type="evidence" value="ECO:0007669"/>
    <property type="project" value="UniProtKB-UniRule"/>
</dbReference>
<evidence type="ECO:0000256" key="9">
    <source>
        <dbReference type="ARBA" id="ARBA00023235"/>
    </source>
</evidence>
<dbReference type="EC" id="5.1.3.2" evidence="5 11"/>
<reference evidence="14" key="1">
    <citation type="submission" date="2016-10" db="EMBL/GenBank/DDBJ databases">
        <authorList>
            <person name="Varghese N."/>
            <person name="Submissions S."/>
        </authorList>
    </citation>
    <scope>NUCLEOTIDE SEQUENCE [LARGE SCALE GENOMIC DNA]</scope>
    <source>
        <strain evidence="14">DSM 23256</strain>
    </source>
</reference>
<evidence type="ECO:0000259" key="12">
    <source>
        <dbReference type="Pfam" id="PF01370"/>
    </source>
</evidence>
<proteinExistence type="inferred from homology"/>
<comment type="subunit">
    <text evidence="11">Homodimer.</text>
</comment>
<evidence type="ECO:0000256" key="7">
    <source>
        <dbReference type="ARBA" id="ARBA00023027"/>
    </source>
</evidence>
<dbReference type="Pfam" id="PF01370">
    <property type="entry name" value="Epimerase"/>
    <property type="match status" value="1"/>
</dbReference>
<dbReference type="Gene3D" id="3.90.25.10">
    <property type="entry name" value="UDP-galactose 4-epimerase, domain 1"/>
    <property type="match status" value="1"/>
</dbReference>
<dbReference type="OrthoDB" id="9766450at2"/>
<dbReference type="CDD" id="cd05247">
    <property type="entry name" value="UDP_G4E_1_SDR_e"/>
    <property type="match status" value="1"/>
</dbReference>
<comment type="pathway">
    <text evidence="3 11">Carbohydrate metabolism; galactose metabolism.</text>
</comment>
<evidence type="ECO:0000256" key="11">
    <source>
        <dbReference type="RuleBase" id="RU366046"/>
    </source>
</evidence>
<evidence type="ECO:0000256" key="3">
    <source>
        <dbReference type="ARBA" id="ARBA00004947"/>
    </source>
</evidence>
<comment type="catalytic activity">
    <reaction evidence="1 11">
        <text>UDP-alpha-D-glucose = UDP-alpha-D-galactose</text>
        <dbReference type="Rhea" id="RHEA:22168"/>
        <dbReference type="ChEBI" id="CHEBI:58885"/>
        <dbReference type="ChEBI" id="CHEBI:66914"/>
        <dbReference type="EC" id="5.1.3.2"/>
    </reaction>
</comment>
<evidence type="ECO:0000313" key="13">
    <source>
        <dbReference type="EMBL" id="SDF71441.1"/>
    </source>
</evidence>
<keyword evidence="14" id="KW-1185">Reference proteome</keyword>
<dbReference type="SUPFAM" id="SSF51735">
    <property type="entry name" value="NAD(P)-binding Rossmann-fold domains"/>
    <property type="match status" value="1"/>
</dbReference>
<sequence length="331" mass="36056">MKLLVTGGAGYIGSHTVHELVRAGHTVTVFDNLSKGHRAAVPAEVPLIVGDLRDRDLLIKTLREHQIEGVVHFAADSLVGESMQQPAKYYHNNVVATLALLDAMRERGIDKIVFSSTAAVYGEPAEWPITEDMPTRPTNVYGRTKLVIEGMLADFAMAYGLRFVSLRYFNAAGALEGGVIGEDHTPETHLVPLILKTALGQRPAVDIYGTDYPTPDGTCIRDYIHVTDLAVAHVLAIEHLAAGGGSKIYNLGSETGFSVRQVIERAKAITGVDFPVRQAPRRAGDPAVLVASSARIRRELGWQPVLSDLDTIIATAWRWHKSHPQGYADKK</sequence>
<dbReference type="Gene3D" id="3.40.50.720">
    <property type="entry name" value="NAD(P)-binding Rossmann-like Domain"/>
    <property type="match status" value="1"/>
</dbReference>
<evidence type="ECO:0000256" key="2">
    <source>
        <dbReference type="ARBA" id="ARBA00001911"/>
    </source>
</evidence>
<dbReference type="InterPro" id="IPR036291">
    <property type="entry name" value="NAD(P)-bd_dom_sf"/>
</dbReference>
<evidence type="ECO:0000256" key="6">
    <source>
        <dbReference type="ARBA" id="ARBA00018569"/>
    </source>
</evidence>
<evidence type="ECO:0000256" key="5">
    <source>
        <dbReference type="ARBA" id="ARBA00013189"/>
    </source>
</evidence>
<feature type="domain" description="NAD-dependent epimerase/dehydratase" evidence="12">
    <location>
        <begin position="4"/>
        <end position="252"/>
    </location>
</feature>
<keyword evidence="7 11" id="KW-0520">NAD</keyword>
<accession>A0A1G7NBY8</accession>
<dbReference type="RefSeq" id="WP_093691360.1">
    <property type="nucleotide sequence ID" value="NZ_FNBU01000023.1"/>
</dbReference>
<dbReference type="InterPro" id="IPR005886">
    <property type="entry name" value="UDP_G4E"/>
</dbReference>
<dbReference type="AlphaFoldDB" id="A0A1G7NBY8"/>
<evidence type="ECO:0000256" key="4">
    <source>
        <dbReference type="ARBA" id="ARBA00007637"/>
    </source>
</evidence>
<dbReference type="NCBIfam" id="TIGR01179">
    <property type="entry name" value="galE"/>
    <property type="match status" value="1"/>
</dbReference>
<keyword evidence="8" id="KW-0299">Galactose metabolism</keyword>
<name>A0A1G7NBY8_9FIRM</name>
<dbReference type="GO" id="GO:0033499">
    <property type="term" value="P:galactose catabolic process via UDP-galactose, Leloir pathway"/>
    <property type="evidence" value="ECO:0007669"/>
    <property type="project" value="TreeGrafter"/>
</dbReference>
<evidence type="ECO:0000256" key="10">
    <source>
        <dbReference type="ARBA" id="ARBA00023277"/>
    </source>
</evidence>
<gene>
    <name evidence="13" type="ORF">SAMN05660235_02503</name>
</gene>
<dbReference type="InterPro" id="IPR001509">
    <property type="entry name" value="Epimerase_deHydtase"/>
</dbReference>
<dbReference type="PANTHER" id="PTHR43725:SF53">
    <property type="entry name" value="UDP-ARABINOSE 4-EPIMERASE 1"/>
    <property type="match status" value="1"/>
</dbReference>
<dbReference type="EMBL" id="FNBU01000023">
    <property type="protein sequence ID" value="SDF71441.1"/>
    <property type="molecule type" value="Genomic_DNA"/>
</dbReference>
<organism evidence="13 14">
    <name type="scientific">Sporolituus thermophilus DSM 23256</name>
    <dbReference type="NCBI Taxonomy" id="1123285"/>
    <lineage>
        <taxon>Bacteria</taxon>
        <taxon>Bacillati</taxon>
        <taxon>Bacillota</taxon>
        <taxon>Negativicutes</taxon>
        <taxon>Selenomonadales</taxon>
        <taxon>Sporomusaceae</taxon>
        <taxon>Sporolituus</taxon>
    </lineage>
</organism>
<protein>
    <recommendedName>
        <fullName evidence="6 11">UDP-glucose 4-epimerase</fullName>
        <ecNumber evidence="5 11">5.1.3.2</ecNumber>
    </recommendedName>
</protein>
<dbReference type="PANTHER" id="PTHR43725">
    <property type="entry name" value="UDP-GLUCOSE 4-EPIMERASE"/>
    <property type="match status" value="1"/>
</dbReference>